<evidence type="ECO:0000259" key="12">
    <source>
        <dbReference type="Pfam" id="PF01070"/>
    </source>
</evidence>
<comment type="subunit">
    <text evidence="10 11">Homooctamer. Dimer of tetramers.</text>
</comment>
<dbReference type="PATRIC" id="fig|1423718.3.peg.981"/>
<evidence type="ECO:0000256" key="6">
    <source>
        <dbReference type="ARBA" id="ARBA00022842"/>
    </source>
</evidence>
<proteinExistence type="inferred from homology"/>
<dbReference type="GO" id="GO:0016491">
    <property type="term" value="F:oxidoreductase activity"/>
    <property type="evidence" value="ECO:0007669"/>
    <property type="project" value="InterPro"/>
</dbReference>
<keyword evidence="4 11" id="KW-0288">FMN</keyword>
<dbReference type="GO" id="GO:0000287">
    <property type="term" value="F:magnesium ion binding"/>
    <property type="evidence" value="ECO:0007669"/>
    <property type="project" value="UniProtKB-UniRule"/>
</dbReference>
<dbReference type="EMBL" id="AYYP01000070">
    <property type="protein sequence ID" value="KRM63111.1"/>
    <property type="molecule type" value="Genomic_DNA"/>
</dbReference>
<comment type="catalytic activity">
    <reaction evidence="11">
        <text>isopentenyl diphosphate = dimethylallyl diphosphate</text>
        <dbReference type="Rhea" id="RHEA:23284"/>
        <dbReference type="ChEBI" id="CHEBI:57623"/>
        <dbReference type="ChEBI" id="CHEBI:128769"/>
        <dbReference type="EC" id="5.3.3.2"/>
    </reaction>
</comment>
<evidence type="ECO:0000256" key="10">
    <source>
        <dbReference type="ARBA" id="ARBA00025810"/>
    </source>
</evidence>
<feature type="binding site" evidence="11">
    <location>
        <begin position="281"/>
        <end position="282"/>
    </location>
    <ligand>
        <name>FMN</name>
        <dbReference type="ChEBI" id="CHEBI:58210"/>
    </ligand>
</feature>
<feature type="binding site" evidence="11">
    <location>
        <position position="123"/>
    </location>
    <ligand>
        <name>FMN</name>
        <dbReference type="ChEBI" id="CHEBI:58210"/>
    </ligand>
</feature>
<dbReference type="OrthoDB" id="9795032at2"/>
<dbReference type="PIRSF" id="PIRSF003314">
    <property type="entry name" value="IPP_isomerase"/>
    <property type="match status" value="1"/>
</dbReference>
<dbReference type="InterPro" id="IPR000262">
    <property type="entry name" value="FMN-dep_DH"/>
</dbReference>
<comment type="subcellular location">
    <subcellularLocation>
        <location evidence="11">Cytoplasm</location>
    </subcellularLocation>
</comment>
<dbReference type="GO" id="GO:0004452">
    <property type="term" value="F:isopentenyl-diphosphate delta-isomerase activity"/>
    <property type="evidence" value="ECO:0007669"/>
    <property type="project" value="UniProtKB-UniRule"/>
</dbReference>
<feature type="domain" description="FMN-dependent dehydrogenase" evidence="12">
    <location>
        <begin position="150"/>
        <end position="323"/>
    </location>
</feature>
<evidence type="ECO:0000256" key="9">
    <source>
        <dbReference type="ARBA" id="ARBA00023235"/>
    </source>
</evidence>
<keyword evidence="7 11" id="KW-0521">NADP</keyword>
<accession>A0A0R2A7P8</accession>
<dbReference type="CDD" id="cd02811">
    <property type="entry name" value="IDI-2_FMN"/>
    <property type="match status" value="1"/>
</dbReference>
<dbReference type="PANTHER" id="PTHR43665">
    <property type="entry name" value="ISOPENTENYL-DIPHOSPHATE DELTA-ISOMERASE"/>
    <property type="match status" value="1"/>
</dbReference>
<organism evidence="13 14">
    <name type="scientific">Ligilactobacillus agilis DSM 20509</name>
    <dbReference type="NCBI Taxonomy" id="1423718"/>
    <lineage>
        <taxon>Bacteria</taxon>
        <taxon>Bacillati</taxon>
        <taxon>Bacillota</taxon>
        <taxon>Bacilli</taxon>
        <taxon>Lactobacillales</taxon>
        <taxon>Lactobacillaceae</taxon>
        <taxon>Ligilactobacillus</taxon>
    </lineage>
</organism>
<keyword evidence="5 11" id="KW-0479">Metal-binding</keyword>
<sequence length="345" mass="37722">MDKQAHRKDEHVFIAEKFYRPQAQTKLDQVKLLATNLPELALADVDLTATFLDQKIAVPFFINAMTGGSEQTGKINARLAKVAAKTQIPMAVGSQSIALKLPSLSSTFEVVRQNNPAGFILANLGAHHNLTNAKRAVKMINANALELHVNLAQELVMPEGDQSFYWLANLKEINSHLDVPLLVKEVGAGMTPRSLMLLKEAGIKYVDLGGAGGTDFVAIENERRENKELGYFNELSLTTAESLLAAQTFQADFSFTATGGIRTALDIIKCLVLGADNVGLAGHFLHVLLRQGDDALVTEITNLKDQLKRLMVILGCRTISDLKTVPYLLSPELVNFKDQIASLKF</sequence>
<feature type="binding site" evidence="11">
    <location>
        <begin position="64"/>
        <end position="66"/>
    </location>
    <ligand>
        <name>FMN</name>
        <dbReference type="ChEBI" id="CHEBI:58210"/>
    </ligand>
</feature>
<evidence type="ECO:0000256" key="2">
    <source>
        <dbReference type="ARBA" id="ARBA00022490"/>
    </source>
</evidence>
<dbReference type="InterPro" id="IPR013785">
    <property type="entry name" value="Aldolase_TIM"/>
</dbReference>
<dbReference type="GO" id="GO:0010181">
    <property type="term" value="F:FMN binding"/>
    <property type="evidence" value="ECO:0007669"/>
    <property type="project" value="UniProtKB-UniRule"/>
</dbReference>
<keyword evidence="14" id="KW-1185">Reference proteome</keyword>
<keyword evidence="9 11" id="KW-0413">Isomerase</keyword>
<dbReference type="GO" id="GO:0070402">
    <property type="term" value="F:NADPH binding"/>
    <property type="evidence" value="ECO:0007669"/>
    <property type="project" value="UniProtKB-UniRule"/>
</dbReference>
<dbReference type="RefSeq" id="WP_056977493.1">
    <property type="nucleotide sequence ID" value="NZ_AYYP01000070.1"/>
</dbReference>
<feature type="binding site" evidence="11">
    <location>
        <position position="184"/>
    </location>
    <ligand>
        <name>FMN</name>
        <dbReference type="ChEBI" id="CHEBI:58210"/>
    </ligand>
</feature>
<dbReference type="NCBIfam" id="TIGR02151">
    <property type="entry name" value="IPP_isom_2"/>
    <property type="match status" value="1"/>
</dbReference>
<reference evidence="13 14" key="1">
    <citation type="journal article" date="2015" name="Genome Announc.">
        <title>Expanding the biotechnology potential of lactobacilli through comparative genomics of 213 strains and associated genera.</title>
        <authorList>
            <person name="Sun Z."/>
            <person name="Harris H.M."/>
            <person name="McCann A."/>
            <person name="Guo C."/>
            <person name="Argimon S."/>
            <person name="Zhang W."/>
            <person name="Yang X."/>
            <person name="Jeffery I.B."/>
            <person name="Cooney J.C."/>
            <person name="Kagawa T.F."/>
            <person name="Liu W."/>
            <person name="Song Y."/>
            <person name="Salvetti E."/>
            <person name="Wrobel A."/>
            <person name="Rasinkangas P."/>
            <person name="Parkhill J."/>
            <person name="Rea M.C."/>
            <person name="O'Sullivan O."/>
            <person name="Ritari J."/>
            <person name="Douillard F.P."/>
            <person name="Paul Ross R."/>
            <person name="Yang R."/>
            <person name="Briner A.E."/>
            <person name="Felis G.E."/>
            <person name="de Vos W.M."/>
            <person name="Barrangou R."/>
            <person name="Klaenhammer T.R."/>
            <person name="Caufield P.W."/>
            <person name="Cui Y."/>
            <person name="Zhang H."/>
            <person name="O'Toole P.W."/>
        </authorList>
    </citation>
    <scope>NUCLEOTIDE SEQUENCE [LARGE SCALE GENOMIC DNA]</scope>
    <source>
        <strain evidence="13 14">DSM 20509</strain>
    </source>
</reference>
<comment type="cofactor">
    <cofactor evidence="11">
        <name>Mg(2+)</name>
        <dbReference type="ChEBI" id="CHEBI:18420"/>
    </cofactor>
</comment>
<feature type="binding site" evidence="11">
    <location>
        <begin position="7"/>
        <end position="8"/>
    </location>
    <ligand>
        <name>substrate</name>
    </ligand>
</feature>
<name>A0A0R2A7P8_9LACO</name>
<feature type="binding site" evidence="11">
    <location>
        <position position="214"/>
    </location>
    <ligand>
        <name>FMN</name>
        <dbReference type="ChEBI" id="CHEBI:58210"/>
    </ligand>
</feature>
<dbReference type="AlphaFoldDB" id="A0A0R2A7P8"/>
<comment type="caution">
    <text evidence="13">The sequence shown here is derived from an EMBL/GenBank/DDBJ whole genome shotgun (WGS) entry which is preliminary data.</text>
</comment>
<dbReference type="Pfam" id="PF01070">
    <property type="entry name" value="FMN_dh"/>
    <property type="match status" value="1"/>
</dbReference>
<comment type="similarity">
    <text evidence="11">Belongs to the IPP isomerase type 2 family.</text>
</comment>
<keyword evidence="2 11" id="KW-0963">Cytoplasm</keyword>
<evidence type="ECO:0000256" key="5">
    <source>
        <dbReference type="ARBA" id="ARBA00022723"/>
    </source>
</evidence>
<comment type="function">
    <text evidence="11">Involved in the biosynthesis of isoprenoids. Catalyzes the 1,3-allylic rearrangement of the homoallylic substrate isopentenyl (IPP) to its allylic isomer, dimethylallyl diphosphate (DMAPP).</text>
</comment>
<dbReference type="SUPFAM" id="SSF51395">
    <property type="entry name" value="FMN-linked oxidoreductases"/>
    <property type="match status" value="1"/>
</dbReference>
<evidence type="ECO:0000313" key="14">
    <source>
        <dbReference type="Proteomes" id="UP000051008"/>
    </source>
</evidence>
<feature type="binding site" evidence="11">
    <location>
        <position position="94"/>
    </location>
    <ligand>
        <name>FMN</name>
        <dbReference type="ChEBI" id="CHEBI:58210"/>
    </ligand>
</feature>
<keyword evidence="8 11" id="KW-0414">Isoprene biosynthesis</keyword>
<comment type="cofactor">
    <cofactor evidence="1 11">
        <name>FMN</name>
        <dbReference type="ChEBI" id="CHEBI:58210"/>
    </cofactor>
</comment>
<feature type="binding site" evidence="11">
    <location>
        <position position="153"/>
    </location>
    <ligand>
        <name>substrate</name>
    </ligand>
</feature>
<feature type="binding site" evidence="11">
    <location>
        <begin position="260"/>
        <end position="262"/>
    </location>
    <ligand>
        <name>FMN</name>
        <dbReference type="ChEBI" id="CHEBI:58210"/>
    </ligand>
</feature>
<evidence type="ECO:0000256" key="7">
    <source>
        <dbReference type="ARBA" id="ARBA00022857"/>
    </source>
</evidence>
<feature type="binding site" evidence="11">
    <location>
        <position position="154"/>
    </location>
    <ligand>
        <name>Mg(2+)</name>
        <dbReference type="ChEBI" id="CHEBI:18420"/>
    </ligand>
</feature>
<evidence type="ECO:0000256" key="3">
    <source>
        <dbReference type="ARBA" id="ARBA00022630"/>
    </source>
</evidence>
<comment type="cofactor">
    <cofactor evidence="11">
        <name>NADPH</name>
        <dbReference type="ChEBI" id="CHEBI:57783"/>
    </cofactor>
</comment>
<evidence type="ECO:0000256" key="1">
    <source>
        <dbReference type="ARBA" id="ARBA00001917"/>
    </source>
</evidence>
<dbReference type="PANTHER" id="PTHR43665:SF1">
    <property type="entry name" value="ISOPENTENYL-DIPHOSPHATE DELTA-ISOMERASE"/>
    <property type="match status" value="1"/>
</dbReference>
<dbReference type="GO" id="GO:0005737">
    <property type="term" value="C:cytoplasm"/>
    <property type="evidence" value="ECO:0007669"/>
    <property type="project" value="UniProtKB-SubCell"/>
</dbReference>
<dbReference type="HAMAP" id="MF_00354">
    <property type="entry name" value="Idi_2"/>
    <property type="match status" value="1"/>
</dbReference>
<keyword evidence="6 11" id="KW-0460">Magnesium</keyword>
<evidence type="ECO:0000256" key="4">
    <source>
        <dbReference type="ARBA" id="ARBA00022643"/>
    </source>
</evidence>
<protein>
    <recommendedName>
        <fullName evidence="11">Isopentenyl-diphosphate delta-isomerase</fullName>
        <shortName evidence="11">IPP isomerase</shortName>
        <ecNumber evidence="11">5.3.3.2</ecNumber>
    </recommendedName>
    <alternativeName>
        <fullName evidence="11">Isopentenyl diphosphate:dimethylallyl diphosphate isomerase</fullName>
    </alternativeName>
    <alternativeName>
        <fullName evidence="11">Isopentenyl pyrophosphate isomerase</fullName>
    </alternativeName>
    <alternativeName>
        <fullName evidence="11">Type 2 isopentenyl diphosphate isomerase</fullName>
        <shortName evidence="11">IDI-2</shortName>
    </alternativeName>
</protein>
<comment type="caution">
    <text evidence="11">Lacks conserved residue(s) required for the propagation of feature annotation.</text>
</comment>
<evidence type="ECO:0000313" key="13">
    <source>
        <dbReference type="EMBL" id="KRM63111.1"/>
    </source>
</evidence>
<gene>
    <name evidence="11" type="primary">fni</name>
    <name evidence="13" type="ORF">FC14_GL000933</name>
</gene>
<evidence type="ECO:0000256" key="11">
    <source>
        <dbReference type="HAMAP-Rule" id="MF_00354"/>
    </source>
</evidence>
<dbReference type="Gene3D" id="3.20.20.70">
    <property type="entry name" value="Aldolase class I"/>
    <property type="match status" value="1"/>
</dbReference>
<keyword evidence="3 11" id="KW-0285">Flavoprotein</keyword>
<dbReference type="InterPro" id="IPR011179">
    <property type="entry name" value="IPdP_isomerase"/>
</dbReference>
<evidence type="ECO:0000256" key="8">
    <source>
        <dbReference type="ARBA" id="ARBA00023229"/>
    </source>
</evidence>
<dbReference type="GO" id="GO:0008299">
    <property type="term" value="P:isoprenoid biosynthetic process"/>
    <property type="evidence" value="ECO:0007669"/>
    <property type="project" value="UniProtKB-UniRule"/>
</dbReference>
<dbReference type="EC" id="5.3.3.2" evidence="11"/>
<dbReference type="Proteomes" id="UP000051008">
    <property type="component" value="Unassembled WGS sequence"/>
</dbReference>